<sequence>MVITYEAFIHLLTKHNLSDSVANDIISLFNNFHIDSMAILPLNAKAARKLLDSMQIPHILYKKNEFDDRLAKIPHFSGLKLFKHGLSNIKRFMAEEFRSMMRQLVFIVDDEFTELDLEIFKTLIINWVKGFIKLLSPYSPSQMQLPKLHNWIYHIIAAIKEHDAINGFMTLDLMLSEIFTFELLSLDKFVSSYQNTTTLAPEALEVFDQFLTTLDKFFDLINLAEFVTIHLIVSVKWYRSVVISSGNMIRANSNWYGQPIFDNILINIMDSSEIEDYTTYDGLCFGKINLTSQYEFISVDSVVE</sequence>
<name>A0A2N1M8F3_9GLOM</name>
<dbReference type="AlphaFoldDB" id="A0A2N1M8F3"/>
<proteinExistence type="predicted"/>
<dbReference type="VEuPathDB" id="FungiDB:FUN_019127"/>
<gene>
    <name evidence="1" type="ORF">RhiirC2_797163</name>
</gene>
<protein>
    <submittedName>
        <fullName evidence="1">Uncharacterized protein</fullName>
    </submittedName>
</protein>
<evidence type="ECO:0000313" key="2">
    <source>
        <dbReference type="Proteomes" id="UP000233469"/>
    </source>
</evidence>
<dbReference type="EMBL" id="LLXL01003973">
    <property type="protein sequence ID" value="PKK57923.1"/>
    <property type="molecule type" value="Genomic_DNA"/>
</dbReference>
<organism evidence="1 2">
    <name type="scientific">Rhizophagus irregularis</name>
    <dbReference type="NCBI Taxonomy" id="588596"/>
    <lineage>
        <taxon>Eukaryota</taxon>
        <taxon>Fungi</taxon>
        <taxon>Fungi incertae sedis</taxon>
        <taxon>Mucoromycota</taxon>
        <taxon>Glomeromycotina</taxon>
        <taxon>Glomeromycetes</taxon>
        <taxon>Glomerales</taxon>
        <taxon>Glomeraceae</taxon>
        <taxon>Rhizophagus</taxon>
    </lineage>
</organism>
<dbReference type="VEuPathDB" id="FungiDB:RhiirFUN_020579"/>
<evidence type="ECO:0000313" key="1">
    <source>
        <dbReference type="EMBL" id="PKK57923.1"/>
    </source>
</evidence>
<reference evidence="1 2" key="1">
    <citation type="submission" date="2016-04" db="EMBL/GenBank/DDBJ databases">
        <title>Genome analyses suggest a sexual origin of heterokaryosis in a supposedly ancient asexual fungus.</title>
        <authorList>
            <person name="Ropars J."/>
            <person name="Sedzielewska K."/>
            <person name="Noel J."/>
            <person name="Charron P."/>
            <person name="Farinelli L."/>
            <person name="Marton T."/>
            <person name="Kruger M."/>
            <person name="Pelin A."/>
            <person name="Brachmann A."/>
            <person name="Corradi N."/>
        </authorList>
    </citation>
    <scope>NUCLEOTIDE SEQUENCE [LARGE SCALE GENOMIC DNA]</scope>
    <source>
        <strain evidence="1 2">C2</strain>
    </source>
</reference>
<comment type="caution">
    <text evidence="1">The sequence shown here is derived from an EMBL/GenBank/DDBJ whole genome shotgun (WGS) entry which is preliminary data.</text>
</comment>
<dbReference type="Proteomes" id="UP000233469">
    <property type="component" value="Unassembled WGS sequence"/>
</dbReference>
<reference evidence="1 2" key="2">
    <citation type="submission" date="2017-10" db="EMBL/GenBank/DDBJ databases">
        <title>Extensive intraspecific genome diversity in a model arbuscular mycorrhizal fungus.</title>
        <authorList>
            <person name="Chen E.C.H."/>
            <person name="Morin E."/>
            <person name="Baudet D."/>
            <person name="Noel J."/>
            <person name="Ndikumana S."/>
            <person name="Charron P."/>
            <person name="St-Onge C."/>
            <person name="Giorgi J."/>
            <person name="Grigoriev I.V."/>
            <person name="Roux C."/>
            <person name="Martin F.M."/>
            <person name="Corradi N."/>
        </authorList>
    </citation>
    <scope>NUCLEOTIDE SEQUENCE [LARGE SCALE GENOMIC DNA]</scope>
    <source>
        <strain evidence="1 2">C2</strain>
    </source>
</reference>
<accession>A0A2N1M8F3</accession>
<dbReference type="VEuPathDB" id="FungiDB:RhiirA1_500642"/>